<proteinExistence type="predicted"/>
<keyword evidence="5" id="KW-1185">Reference proteome</keyword>
<dbReference type="PIRSF" id="PIRSF015558">
    <property type="entry name" value="Txn_reg_DeoR_prd"/>
    <property type="match status" value="1"/>
</dbReference>
<gene>
    <name evidence="4" type="ORF">ACFFIT_03485</name>
</gene>
<dbReference type="InterPro" id="IPR016634">
    <property type="entry name" value="CapW-like"/>
</dbReference>
<dbReference type="PROSITE" id="PS52050">
    <property type="entry name" value="WYL"/>
    <property type="match status" value="1"/>
</dbReference>
<dbReference type="Pfam" id="PF26107">
    <property type="entry name" value="BrxR_CTD"/>
    <property type="match status" value="1"/>
</dbReference>
<evidence type="ECO:0000259" key="2">
    <source>
        <dbReference type="Pfam" id="PF26107"/>
    </source>
</evidence>
<comment type="caution">
    <text evidence="4">The sequence shown here is derived from an EMBL/GenBank/DDBJ whole genome shotgun (WGS) entry which is preliminary data.</text>
</comment>
<organism evidence="4 5">
    <name type="scientific">Thorsellia kenyensis</name>
    <dbReference type="NCBI Taxonomy" id="1549888"/>
    <lineage>
        <taxon>Bacteria</taxon>
        <taxon>Pseudomonadati</taxon>
        <taxon>Pseudomonadota</taxon>
        <taxon>Gammaproteobacteria</taxon>
        <taxon>Enterobacterales</taxon>
        <taxon>Thorselliaceae</taxon>
        <taxon>Thorsellia</taxon>
    </lineage>
</organism>
<feature type="domain" description="DNA-binding transcriptional repressor CapW winged helix-turn-helix" evidence="3">
    <location>
        <begin position="15"/>
        <end position="81"/>
    </location>
</feature>
<dbReference type="InterPro" id="IPR059019">
    <property type="entry name" value="WHD_CapW"/>
</dbReference>
<evidence type="ECO:0000313" key="4">
    <source>
        <dbReference type="EMBL" id="MFC0179168.1"/>
    </source>
</evidence>
<dbReference type="EMBL" id="JBHLXE010000036">
    <property type="protein sequence ID" value="MFC0179168.1"/>
    <property type="molecule type" value="Genomic_DNA"/>
</dbReference>
<sequence>MRTYEELNAVPPTTRDRLAYIDFILLFKGEVNRVEICRRFNVYPTQVTKDFVTYKKLAPNNIFYDSKLRMQIRSPSFTPLFEYDINKILASLGDGFGDGMDNTIDSLFDIEIPYRLSLPSLEIISSLTNAIYQKRTVEIFYHSLSSGSAKRKIAPHSIVNNGMRWHVRAYDEKSKEFRDFVLTRIQTIRQLDIIPTDSKKFAVHDEFWNKIIEVVLIPHPKLTHKKAIEHDYGMVNSEKKINIRAANIDYLMRLWNVDCTTKAIIEHPACVLHLKNSEEIQKLLGKSFSLAPNGKNDIP</sequence>
<dbReference type="Proteomes" id="UP001589758">
    <property type="component" value="Unassembled WGS sequence"/>
</dbReference>
<dbReference type="InterPro" id="IPR051534">
    <property type="entry name" value="CBASS_pafABC_assoc_protein"/>
</dbReference>
<dbReference type="Pfam" id="PF26109">
    <property type="entry name" value="WHD_BrxR"/>
    <property type="match status" value="1"/>
</dbReference>
<accession>A0ABV6C874</accession>
<dbReference type="PANTHER" id="PTHR34580">
    <property type="match status" value="1"/>
</dbReference>
<dbReference type="Pfam" id="PF13280">
    <property type="entry name" value="WYL"/>
    <property type="match status" value="1"/>
</dbReference>
<name>A0ABV6C874_9GAMM</name>
<evidence type="ECO:0000259" key="1">
    <source>
        <dbReference type="Pfam" id="PF13280"/>
    </source>
</evidence>
<feature type="domain" description="WYL" evidence="1">
    <location>
        <begin position="123"/>
        <end position="189"/>
    </location>
</feature>
<evidence type="ECO:0000259" key="3">
    <source>
        <dbReference type="Pfam" id="PF26109"/>
    </source>
</evidence>
<dbReference type="InterPro" id="IPR059020">
    <property type="entry name" value="CapW_CTD"/>
</dbReference>
<dbReference type="PANTHER" id="PTHR34580:SF3">
    <property type="entry name" value="PROTEIN PAFB"/>
    <property type="match status" value="1"/>
</dbReference>
<evidence type="ECO:0000313" key="5">
    <source>
        <dbReference type="Proteomes" id="UP001589758"/>
    </source>
</evidence>
<dbReference type="InterPro" id="IPR026881">
    <property type="entry name" value="WYL_dom"/>
</dbReference>
<protein>
    <submittedName>
        <fullName evidence="4">Helix-turn-helix transcriptional regulator</fullName>
    </submittedName>
</protein>
<feature type="domain" description="DNA-binding transcriptional repressor CapW C-terminal dimerisation" evidence="2">
    <location>
        <begin position="211"/>
        <end position="280"/>
    </location>
</feature>
<reference evidence="4 5" key="1">
    <citation type="submission" date="2024-09" db="EMBL/GenBank/DDBJ databases">
        <authorList>
            <person name="Sun Q."/>
            <person name="Mori K."/>
        </authorList>
    </citation>
    <scope>NUCLEOTIDE SEQUENCE [LARGE SCALE GENOMIC DNA]</scope>
    <source>
        <strain evidence="4 5">CCM 8545</strain>
    </source>
</reference>
<dbReference type="RefSeq" id="WP_385876264.1">
    <property type="nucleotide sequence ID" value="NZ_JBHLXE010000036.1"/>
</dbReference>